<comment type="caution">
    <text evidence="1">The sequence shown here is derived from an EMBL/GenBank/DDBJ whole genome shotgun (WGS) entry which is preliminary data.</text>
</comment>
<dbReference type="EMBL" id="BARU01017797">
    <property type="protein sequence ID" value="GAH49078.1"/>
    <property type="molecule type" value="Genomic_DNA"/>
</dbReference>
<reference evidence="1" key="1">
    <citation type="journal article" date="2014" name="Front. Microbiol.">
        <title>High frequency of phylogenetically diverse reductive dehalogenase-homologous genes in deep subseafloor sedimentary metagenomes.</title>
        <authorList>
            <person name="Kawai M."/>
            <person name="Futagami T."/>
            <person name="Toyoda A."/>
            <person name="Takaki Y."/>
            <person name="Nishi S."/>
            <person name="Hori S."/>
            <person name="Arai W."/>
            <person name="Tsubouchi T."/>
            <person name="Morono Y."/>
            <person name="Uchiyama I."/>
            <person name="Ito T."/>
            <person name="Fujiyama A."/>
            <person name="Inagaki F."/>
            <person name="Takami H."/>
        </authorList>
    </citation>
    <scope>NUCLEOTIDE SEQUENCE</scope>
    <source>
        <strain evidence="1">Expedition CK06-06</strain>
    </source>
</reference>
<organism evidence="1">
    <name type="scientific">marine sediment metagenome</name>
    <dbReference type="NCBI Taxonomy" id="412755"/>
    <lineage>
        <taxon>unclassified sequences</taxon>
        <taxon>metagenomes</taxon>
        <taxon>ecological metagenomes</taxon>
    </lineage>
</organism>
<protein>
    <submittedName>
        <fullName evidence="1">Uncharacterized protein</fullName>
    </submittedName>
</protein>
<proteinExistence type="predicted"/>
<gene>
    <name evidence="1" type="ORF">S03H2_29476</name>
</gene>
<evidence type="ECO:0000313" key="1">
    <source>
        <dbReference type="EMBL" id="GAH49078.1"/>
    </source>
</evidence>
<dbReference type="AlphaFoldDB" id="X1HUX5"/>
<sequence length="100" mass="11665">MREFTKGAFKLGFYLCVYFDPQFRFTSIVKIAEKIKLLVSSDKIDSITNSYLEEAVIYRMTSQFKSEFKSLRDNFVKFVFSLLASGSVHQKLNKTELIEL</sequence>
<feature type="non-terminal residue" evidence="1">
    <location>
        <position position="100"/>
    </location>
</feature>
<accession>X1HUX5</accession>
<name>X1HUX5_9ZZZZ</name>